<proteinExistence type="inferred from homology"/>
<dbReference type="GO" id="GO:0016887">
    <property type="term" value="F:ATP hydrolysis activity"/>
    <property type="evidence" value="ECO:0007669"/>
    <property type="project" value="InterPro"/>
</dbReference>
<gene>
    <name evidence="3" type="ORF">A2731_01090</name>
</gene>
<dbReference type="CDD" id="cd01131">
    <property type="entry name" value="PilT"/>
    <property type="match status" value="1"/>
</dbReference>
<reference evidence="3 4" key="1">
    <citation type="journal article" date="2016" name="Nat. Commun.">
        <title>Thousands of microbial genomes shed light on interconnected biogeochemical processes in an aquifer system.</title>
        <authorList>
            <person name="Anantharaman K."/>
            <person name="Brown C.T."/>
            <person name="Hug L.A."/>
            <person name="Sharon I."/>
            <person name="Castelle C.J."/>
            <person name="Probst A.J."/>
            <person name="Thomas B.C."/>
            <person name="Singh A."/>
            <person name="Wilkins M.J."/>
            <person name="Karaoz U."/>
            <person name="Brodie E.L."/>
            <person name="Williams K.H."/>
            <person name="Hubbard S.S."/>
            <person name="Banfield J.F."/>
        </authorList>
    </citation>
    <scope>NUCLEOTIDE SEQUENCE [LARGE SCALE GENOMIC DNA]</scope>
</reference>
<dbReference type="Pfam" id="PF00437">
    <property type="entry name" value="T2SSE"/>
    <property type="match status" value="1"/>
</dbReference>
<dbReference type="Proteomes" id="UP000176241">
    <property type="component" value="Unassembled WGS sequence"/>
</dbReference>
<dbReference type="PANTHER" id="PTHR30486">
    <property type="entry name" value="TWITCHING MOTILITY PROTEIN PILT"/>
    <property type="match status" value="1"/>
</dbReference>
<accession>A0A1G1Y1I9</accession>
<comment type="caution">
    <text evidence="3">The sequence shown here is derived from an EMBL/GenBank/DDBJ whole genome shotgun (WGS) entry which is preliminary data.</text>
</comment>
<dbReference type="NCBIfam" id="TIGR01420">
    <property type="entry name" value="pilT_fam"/>
    <property type="match status" value="1"/>
</dbReference>
<evidence type="ECO:0000313" key="4">
    <source>
        <dbReference type="Proteomes" id="UP000176241"/>
    </source>
</evidence>
<organism evidence="3 4">
    <name type="scientific">Candidatus Buchananbacteria bacterium RIFCSPHIGHO2_01_FULL_39_8</name>
    <dbReference type="NCBI Taxonomy" id="1797533"/>
    <lineage>
        <taxon>Bacteria</taxon>
        <taxon>Candidatus Buchananiibacteriota</taxon>
    </lineage>
</organism>
<dbReference type="GO" id="GO:0005524">
    <property type="term" value="F:ATP binding"/>
    <property type="evidence" value="ECO:0007669"/>
    <property type="project" value="InterPro"/>
</dbReference>
<comment type="similarity">
    <text evidence="1">Belongs to the GSP E family.</text>
</comment>
<dbReference type="InterPro" id="IPR050921">
    <property type="entry name" value="T4SS_GSP_E_ATPase"/>
</dbReference>
<dbReference type="InterPro" id="IPR003593">
    <property type="entry name" value="AAA+_ATPase"/>
</dbReference>
<evidence type="ECO:0000256" key="1">
    <source>
        <dbReference type="ARBA" id="ARBA00006611"/>
    </source>
</evidence>
<evidence type="ECO:0000259" key="2">
    <source>
        <dbReference type="SMART" id="SM00382"/>
    </source>
</evidence>
<dbReference type="Gene3D" id="3.40.50.300">
    <property type="entry name" value="P-loop containing nucleotide triphosphate hydrolases"/>
    <property type="match status" value="1"/>
</dbReference>
<dbReference type="InterPro" id="IPR006321">
    <property type="entry name" value="PilT/PilU"/>
</dbReference>
<dbReference type="InterPro" id="IPR001482">
    <property type="entry name" value="T2SS/T4SS_dom"/>
</dbReference>
<protein>
    <recommendedName>
        <fullName evidence="2">AAA+ ATPase domain-containing protein</fullName>
    </recommendedName>
</protein>
<dbReference type="InterPro" id="IPR027417">
    <property type="entry name" value="P-loop_NTPase"/>
</dbReference>
<dbReference type="SUPFAM" id="SSF52540">
    <property type="entry name" value="P-loop containing nucleoside triphosphate hydrolases"/>
    <property type="match status" value="1"/>
</dbReference>
<dbReference type="Gene3D" id="3.30.450.90">
    <property type="match status" value="1"/>
</dbReference>
<dbReference type="AlphaFoldDB" id="A0A1G1Y1I9"/>
<dbReference type="PANTHER" id="PTHR30486:SF6">
    <property type="entry name" value="TYPE IV PILUS RETRACTATION ATPASE PILT"/>
    <property type="match status" value="1"/>
</dbReference>
<name>A0A1G1Y1I9_9BACT</name>
<sequence length="347" mass="38874">MDIKDYFKIALDKKASDLHLVGGNKPTLRVQGSLQIVDDNILDSTELEGSIFTLMSQDDIEVYKKNKELDLALDVAGGHFRVNLHQQEGQIGISARVIPDQIPTPKEIYFDETIYKFSHLNQGLILVTGPSGSGKSTTLAVLINLINKERKAHIITIEDPIEFIFKEEQSIIEQRELGRDTRSFHEALKRALRQDPNVIMVGEMRDLETISATLTAAETGHLVLSTLHTNTAAETVERIVDMFPAHRQQQILTQLASVLRAVICQQVLPKKGGGILVAREIMINTPAIANLVREDKIAHIPSVMQTSRKEGMITMRSSIKQLFEQGLIDEQTYQNRVADGETFSTYY</sequence>
<evidence type="ECO:0000313" key="3">
    <source>
        <dbReference type="EMBL" id="OGY46152.1"/>
    </source>
</evidence>
<dbReference type="SMART" id="SM00382">
    <property type="entry name" value="AAA"/>
    <property type="match status" value="1"/>
</dbReference>
<dbReference type="EMBL" id="MHIC01000002">
    <property type="protein sequence ID" value="OGY46152.1"/>
    <property type="molecule type" value="Genomic_DNA"/>
</dbReference>
<dbReference type="STRING" id="1797533.A2731_01090"/>
<feature type="domain" description="AAA+ ATPase" evidence="2">
    <location>
        <begin position="121"/>
        <end position="246"/>
    </location>
</feature>